<dbReference type="AlphaFoldDB" id="A0A845L0S3"/>
<protein>
    <recommendedName>
        <fullName evidence="4 12">4-hydroxy-tetrahydrodipicolinate synthase</fullName>
        <ecNumber evidence="4 12">4.3.3.7</ecNumber>
    </recommendedName>
</protein>
<dbReference type="InterPro" id="IPR002220">
    <property type="entry name" value="DapA-like"/>
</dbReference>
<dbReference type="NCBIfam" id="TIGR00674">
    <property type="entry name" value="dapA"/>
    <property type="match status" value="1"/>
</dbReference>
<evidence type="ECO:0000256" key="13">
    <source>
        <dbReference type="PIRNR" id="PIRNR001365"/>
    </source>
</evidence>
<comment type="catalytic activity">
    <reaction evidence="11">
        <text>L-aspartate 4-semialdehyde + pyruvate = (2S,4S)-4-hydroxy-2,3,4,5-tetrahydrodipicolinate + H2O + H(+)</text>
        <dbReference type="Rhea" id="RHEA:34171"/>
        <dbReference type="ChEBI" id="CHEBI:15361"/>
        <dbReference type="ChEBI" id="CHEBI:15377"/>
        <dbReference type="ChEBI" id="CHEBI:15378"/>
        <dbReference type="ChEBI" id="CHEBI:67139"/>
        <dbReference type="ChEBI" id="CHEBI:537519"/>
        <dbReference type="EC" id="4.3.3.7"/>
    </reaction>
</comment>
<dbReference type="GO" id="GO:0019877">
    <property type="term" value="P:diaminopimelate biosynthetic process"/>
    <property type="evidence" value="ECO:0007669"/>
    <property type="project" value="UniProtKB-KW"/>
</dbReference>
<dbReference type="InterPro" id="IPR013785">
    <property type="entry name" value="Aldolase_TIM"/>
</dbReference>
<dbReference type="GO" id="GO:0009089">
    <property type="term" value="P:lysine biosynthetic process via diaminopimelate"/>
    <property type="evidence" value="ECO:0007669"/>
    <property type="project" value="UniProtKB-UniRule"/>
</dbReference>
<evidence type="ECO:0000256" key="14">
    <source>
        <dbReference type="PIRSR" id="PIRSR001365-1"/>
    </source>
</evidence>
<evidence type="ECO:0000313" key="16">
    <source>
        <dbReference type="EMBL" id="MZP30067.1"/>
    </source>
</evidence>
<evidence type="ECO:0000256" key="8">
    <source>
        <dbReference type="ARBA" id="ARBA00023154"/>
    </source>
</evidence>
<reference evidence="16 17" key="1">
    <citation type="submission" date="2020-01" db="EMBL/GenBank/DDBJ databases">
        <title>Whole-genome sequence of Heliobacterium undosum DSM 13378.</title>
        <authorList>
            <person name="Kyndt J.A."/>
            <person name="Meyer T.E."/>
        </authorList>
    </citation>
    <scope>NUCLEOTIDE SEQUENCE [LARGE SCALE GENOMIC DNA]</scope>
    <source>
        <strain evidence="16 17">DSM 13378</strain>
    </source>
</reference>
<evidence type="ECO:0000256" key="15">
    <source>
        <dbReference type="PIRSR" id="PIRSR001365-2"/>
    </source>
</evidence>
<dbReference type="Gene3D" id="3.20.20.70">
    <property type="entry name" value="Aldolase class I"/>
    <property type="match status" value="1"/>
</dbReference>
<dbReference type="GO" id="GO:0008840">
    <property type="term" value="F:4-hydroxy-tetrahydrodipicolinate synthase activity"/>
    <property type="evidence" value="ECO:0007669"/>
    <property type="project" value="UniProtKB-UniRule"/>
</dbReference>
<dbReference type="Pfam" id="PF00701">
    <property type="entry name" value="DHDPS"/>
    <property type="match status" value="1"/>
</dbReference>
<dbReference type="UniPathway" id="UPA00034">
    <property type="reaction ID" value="UER00017"/>
</dbReference>
<name>A0A845L0S3_9FIRM</name>
<evidence type="ECO:0000256" key="11">
    <source>
        <dbReference type="ARBA" id="ARBA00047836"/>
    </source>
</evidence>
<evidence type="ECO:0000313" key="17">
    <source>
        <dbReference type="Proteomes" id="UP000463470"/>
    </source>
</evidence>
<evidence type="ECO:0000256" key="4">
    <source>
        <dbReference type="ARBA" id="ARBA00012086"/>
    </source>
</evidence>
<sequence>MIPVELRGVVRGVIPAVLTPLKDNQSIDFHRLGEYVDWLIKKGVHGLFPMGTNGEGVLFSTDERKEAAETVVGAAGARVPVIIHTGAASTGETIALTRHAKRVGASAAAVVAPFFLPHDDAALEAHFVAVAEAVPDFPIFLYNIPANAGNDIKPKVAAAVARRCANVVGIKDSSKDLGRLQEYIATLGEDFTVVVGSDALIYPALLVGAAGVVSAVANVFPEAAVAIYEAVRTGDYEEGLRRQNELNRLRKALKIGPFITPYKKALERLGFSIGGPRAPLREMTADEEQAMEKALQALNLLP</sequence>
<dbReference type="PIRSF" id="PIRSF001365">
    <property type="entry name" value="DHDPS"/>
    <property type="match status" value="1"/>
</dbReference>
<proteinExistence type="inferred from homology"/>
<dbReference type="EMBL" id="WXEY01000009">
    <property type="protein sequence ID" value="MZP30067.1"/>
    <property type="molecule type" value="Genomic_DNA"/>
</dbReference>
<accession>A0A845L0S3</accession>
<gene>
    <name evidence="16" type="primary">dapA</name>
    <name evidence="16" type="ORF">GTO91_10150</name>
</gene>
<comment type="similarity">
    <text evidence="3 13">Belongs to the DapA family.</text>
</comment>
<keyword evidence="6" id="KW-0028">Amino-acid biosynthesis</keyword>
<comment type="caution">
    <text evidence="16">The sequence shown here is derived from an EMBL/GenBank/DDBJ whole genome shotgun (WGS) entry which is preliminary data.</text>
</comment>
<keyword evidence="7" id="KW-0220">Diaminopimelate biosynthesis</keyword>
<keyword evidence="8" id="KW-0457">Lysine biosynthesis</keyword>
<evidence type="ECO:0000256" key="10">
    <source>
        <dbReference type="ARBA" id="ARBA00023270"/>
    </source>
</evidence>
<evidence type="ECO:0000256" key="3">
    <source>
        <dbReference type="ARBA" id="ARBA00007592"/>
    </source>
</evidence>
<dbReference type="CDD" id="cd00408">
    <property type="entry name" value="DHDPS-like"/>
    <property type="match status" value="1"/>
</dbReference>
<dbReference type="InterPro" id="IPR005263">
    <property type="entry name" value="DapA"/>
</dbReference>
<feature type="active site" description="Proton donor/acceptor" evidence="14">
    <location>
        <position position="142"/>
    </location>
</feature>
<evidence type="ECO:0000256" key="9">
    <source>
        <dbReference type="ARBA" id="ARBA00023239"/>
    </source>
</evidence>
<keyword evidence="5" id="KW-0963">Cytoplasm</keyword>
<feature type="active site" description="Schiff-base intermediate with substrate" evidence="14">
    <location>
        <position position="171"/>
    </location>
</feature>
<dbReference type="PRINTS" id="PR00146">
    <property type="entry name" value="DHPICSNTHASE"/>
</dbReference>
<keyword evidence="17" id="KW-1185">Reference proteome</keyword>
<organism evidence="16 17">
    <name type="scientific">Heliomicrobium undosum</name>
    <dbReference type="NCBI Taxonomy" id="121734"/>
    <lineage>
        <taxon>Bacteria</taxon>
        <taxon>Bacillati</taxon>
        <taxon>Bacillota</taxon>
        <taxon>Clostridia</taxon>
        <taxon>Eubacteriales</taxon>
        <taxon>Heliobacteriaceae</taxon>
        <taxon>Heliomicrobium</taxon>
    </lineage>
</organism>
<evidence type="ECO:0000256" key="5">
    <source>
        <dbReference type="ARBA" id="ARBA00022490"/>
    </source>
</evidence>
<keyword evidence="9 13" id="KW-0456">Lyase</keyword>
<dbReference type="EC" id="4.3.3.7" evidence="4 12"/>
<dbReference type="Proteomes" id="UP000463470">
    <property type="component" value="Unassembled WGS sequence"/>
</dbReference>
<evidence type="ECO:0000256" key="12">
    <source>
        <dbReference type="NCBIfam" id="TIGR00674"/>
    </source>
</evidence>
<dbReference type="PANTHER" id="PTHR12128">
    <property type="entry name" value="DIHYDRODIPICOLINATE SYNTHASE"/>
    <property type="match status" value="1"/>
</dbReference>
<evidence type="ECO:0000256" key="6">
    <source>
        <dbReference type="ARBA" id="ARBA00022605"/>
    </source>
</evidence>
<keyword evidence="10" id="KW-0704">Schiff base</keyword>
<dbReference type="PROSITE" id="PS00666">
    <property type="entry name" value="DHDPS_2"/>
    <property type="match status" value="1"/>
</dbReference>
<comment type="function">
    <text evidence="1">Catalyzes the condensation of (S)-aspartate-beta-semialdehyde [(S)-ASA] and pyruvate to 4-hydroxy-tetrahydrodipicolinate (HTPA).</text>
</comment>
<feature type="binding site" evidence="15">
    <location>
        <position position="213"/>
    </location>
    <ligand>
        <name>pyruvate</name>
        <dbReference type="ChEBI" id="CHEBI:15361"/>
    </ligand>
</feature>
<dbReference type="InterPro" id="IPR020625">
    <property type="entry name" value="Schiff_base-form_aldolases_AS"/>
</dbReference>
<evidence type="ECO:0000256" key="1">
    <source>
        <dbReference type="ARBA" id="ARBA00003294"/>
    </source>
</evidence>
<dbReference type="RefSeq" id="WP_161258598.1">
    <property type="nucleotide sequence ID" value="NZ_WXEY01000009.1"/>
</dbReference>
<dbReference type="PANTHER" id="PTHR12128:SF66">
    <property type="entry name" value="4-HYDROXY-2-OXOGLUTARATE ALDOLASE, MITOCHONDRIAL"/>
    <property type="match status" value="1"/>
</dbReference>
<dbReference type="SUPFAM" id="SSF51569">
    <property type="entry name" value="Aldolase"/>
    <property type="match status" value="1"/>
</dbReference>
<dbReference type="OrthoDB" id="9782828at2"/>
<comment type="pathway">
    <text evidence="2">Amino-acid biosynthesis; L-lysine biosynthesis via DAP pathway; (S)-tetrahydrodipicolinate from L-aspartate: step 3/4.</text>
</comment>
<evidence type="ECO:0000256" key="2">
    <source>
        <dbReference type="ARBA" id="ARBA00005120"/>
    </source>
</evidence>
<evidence type="ECO:0000256" key="7">
    <source>
        <dbReference type="ARBA" id="ARBA00022915"/>
    </source>
</evidence>
<dbReference type="SMART" id="SM01130">
    <property type="entry name" value="DHDPS"/>
    <property type="match status" value="1"/>
</dbReference>